<reference evidence="1 2" key="1">
    <citation type="submission" date="2021-04" db="EMBL/GenBank/DDBJ databases">
        <authorList>
            <person name="Bliznina A."/>
        </authorList>
    </citation>
    <scope>NUCLEOTIDE SEQUENCE [LARGE SCALE GENOMIC DNA]</scope>
</reference>
<dbReference type="EMBL" id="OU015568">
    <property type="protein sequence ID" value="CAG5079584.1"/>
    <property type="molecule type" value="Genomic_DNA"/>
</dbReference>
<dbReference type="Proteomes" id="UP001158576">
    <property type="component" value="Chromosome PAR"/>
</dbReference>
<gene>
    <name evidence="1" type="ORF">OKIOD_LOCUS846</name>
</gene>
<organism evidence="1 2">
    <name type="scientific">Oikopleura dioica</name>
    <name type="common">Tunicate</name>
    <dbReference type="NCBI Taxonomy" id="34765"/>
    <lineage>
        <taxon>Eukaryota</taxon>
        <taxon>Metazoa</taxon>
        <taxon>Chordata</taxon>
        <taxon>Tunicata</taxon>
        <taxon>Appendicularia</taxon>
        <taxon>Copelata</taxon>
        <taxon>Oikopleuridae</taxon>
        <taxon>Oikopleura</taxon>
    </lineage>
</organism>
<dbReference type="InterPro" id="IPR052058">
    <property type="entry name" value="Alcohol_O-acetyltransferase"/>
</dbReference>
<keyword evidence="2" id="KW-1185">Reference proteome</keyword>
<proteinExistence type="predicted"/>
<dbReference type="InterPro" id="IPR023213">
    <property type="entry name" value="CAT-like_dom_sf"/>
</dbReference>
<name>A0ABN7RNK1_OIKDI</name>
<evidence type="ECO:0000313" key="2">
    <source>
        <dbReference type="Proteomes" id="UP001158576"/>
    </source>
</evidence>
<dbReference type="PANTHER" id="PTHR28037">
    <property type="entry name" value="ALCOHOL O-ACETYLTRANSFERASE 1-RELATED"/>
    <property type="match status" value="1"/>
</dbReference>
<accession>A0ABN7RNK1</accession>
<dbReference type="Gene3D" id="3.30.559.10">
    <property type="entry name" value="Chloramphenicol acetyltransferase-like domain"/>
    <property type="match status" value="1"/>
</dbReference>
<dbReference type="PANTHER" id="PTHR28037:SF1">
    <property type="entry name" value="ALCOHOL O-ACETYLTRANSFERASE 1-RELATED"/>
    <property type="match status" value="1"/>
</dbReference>
<evidence type="ECO:0000313" key="1">
    <source>
        <dbReference type="EMBL" id="CAG5079584.1"/>
    </source>
</evidence>
<dbReference type="SUPFAM" id="SSF52777">
    <property type="entry name" value="CoA-dependent acyltransferases"/>
    <property type="match status" value="1"/>
</dbReference>
<sequence>MNCGCCFGGCVRALCCCGSASCRDQDNMGIEFAMNYTGLSVCHAAILELNTPLDRSTMTGAWYKTLQTHPFLRAKWCSGFISTVKGNTEPTYLDITQSQEMVDQLIFHSNKDAKFAELTVCEQGLTIQILVTIPHSLADGTAMMIILNDLLKFYEKPHQSAILDEVYPVQAEKLKPELTKEAQNNYKEKVLAKQKEFKNIVPHHKNSRRQQKASSFLSKEWNHDWHFLMAAFNFVNSRVIQKLGNELKMDIDYNLRDRFPQKLGNTVVACYIGLGSINPKADFSETMVDVAKRIKKEINEQLENQEPFMVGAFMEAAQMKPENNHIDGSVNFSNVGKYKFDTEFSFGKIRELYCSGNKWINSYEYGLLFQTTDKLCVTITHPDMKEYNETAQIYLQGLIDVAEAPEVYGDMTLRHFANI</sequence>
<protein>
    <submittedName>
        <fullName evidence="1">Oidioi.mRNA.OKI2018_I69.PAR.g9288.t1.cds</fullName>
    </submittedName>
</protein>